<proteinExistence type="predicted"/>
<dbReference type="OrthoDB" id="670075at2"/>
<protein>
    <submittedName>
        <fullName evidence="2">Uncharacterized protein</fullName>
    </submittedName>
</protein>
<comment type="caution">
    <text evidence="2">The sequence shown here is derived from an EMBL/GenBank/DDBJ whole genome shotgun (WGS) entry which is preliminary data.</text>
</comment>
<feature type="signal peptide" evidence="1">
    <location>
        <begin position="1"/>
        <end position="28"/>
    </location>
</feature>
<evidence type="ECO:0000256" key="1">
    <source>
        <dbReference type="SAM" id="SignalP"/>
    </source>
</evidence>
<gene>
    <name evidence="2" type="ORF">LX64_04912</name>
</gene>
<dbReference type="Proteomes" id="UP000249547">
    <property type="component" value="Unassembled WGS sequence"/>
</dbReference>
<organism evidence="2 3">
    <name type="scientific">Chitinophaga skermanii</name>
    <dbReference type="NCBI Taxonomy" id="331697"/>
    <lineage>
        <taxon>Bacteria</taxon>
        <taxon>Pseudomonadati</taxon>
        <taxon>Bacteroidota</taxon>
        <taxon>Chitinophagia</taxon>
        <taxon>Chitinophagales</taxon>
        <taxon>Chitinophagaceae</taxon>
        <taxon>Chitinophaga</taxon>
    </lineage>
</organism>
<evidence type="ECO:0000313" key="2">
    <source>
        <dbReference type="EMBL" id="RAI97862.1"/>
    </source>
</evidence>
<keyword evidence="1" id="KW-0732">Signal</keyword>
<dbReference type="RefSeq" id="WP_148707444.1">
    <property type="nucleotide sequence ID" value="NZ_QLLL01000013.1"/>
</dbReference>
<accession>A0A327Q3V5</accession>
<evidence type="ECO:0000313" key="3">
    <source>
        <dbReference type="Proteomes" id="UP000249547"/>
    </source>
</evidence>
<dbReference type="AlphaFoldDB" id="A0A327Q3V5"/>
<dbReference type="EMBL" id="QLLL01000013">
    <property type="protein sequence ID" value="RAI97862.1"/>
    <property type="molecule type" value="Genomic_DNA"/>
</dbReference>
<keyword evidence="3" id="KW-1185">Reference proteome</keyword>
<feature type="chain" id="PRO_5016398046" evidence="1">
    <location>
        <begin position="29"/>
        <end position="148"/>
    </location>
</feature>
<reference evidence="2 3" key="1">
    <citation type="submission" date="2018-06" db="EMBL/GenBank/DDBJ databases">
        <title>Genomic Encyclopedia of Archaeal and Bacterial Type Strains, Phase II (KMG-II): from individual species to whole genera.</title>
        <authorList>
            <person name="Goeker M."/>
        </authorList>
    </citation>
    <scope>NUCLEOTIDE SEQUENCE [LARGE SCALE GENOMIC DNA]</scope>
    <source>
        <strain evidence="2 3">DSM 23857</strain>
    </source>
</reference>
<name>A0A327Q3V5_9BACT</name>
<sequence>MQVSVKHIKRWTICLLFLMIQIAAGVTAAWASYQPVCIDVHDLESYPLNASAPHPNSLLAEKMDLLEQDDAPQDAIELVKPYKPRRNKLRYFVNQVNKQLNLATPIAFYFNCIHEQQNLIPVNKTGEYSRHRAFLPAYYNFLFRLYPF</sequence>